<sequence>MALGRMPSVRLVSGQQLGVSSDDEPRGSSRGSSTPGGFSTSFLPGLIGFSSDLWVLSLLDFKSFLRSDLFRVYAEDRSPEWSFTGKMRYLILYLITCGDDACGPSPSSSWDVKLLWAEPAGAYEFNADPRP</sequence>
<evidence type="ECO:0000256" key="1">
    <source>
        <dbReference type="SAM" id="MobiDB-lite"/>
    </source>
</evidence>
<dbReference type="AlphaFoldDB" id="A0A8X7RRL4"/>
<keyword evidence="3" id="KW-1185">Reference proteome</keyword>
<feature type="compositionally biased region" description="Low complexity" evidence="1">
    <location>
        <begin position="28"/>
        <end position="37"/>
    </location>
</feature>
<name>A0A8X7RRL4_BRACI</name>
<protein>
    <submittedName>
        <fullName evidence="2">Uncharacterized protein</fullName>
    </submittedName>
</protein>
<proteinExistence type="predicted"/>
<dbReference type="OrthoDB" id="10325410at2759"/>
<dbReference type="EMBL" id="JAAMPC010000009">
    <property type="protein sequence ID" value="KAG2292753.1"/>
    <property type="molecule type" value="Genomic_DNA"/>
</dbReference>
<reference evidence="2 3" key="1">
    <citation type="submission" date="2020-02" db="EMBL/GenBank/DDBJ databases">
        <authorList>
            <person name="Ma Q."/>
            <person name="Huang Y."/>
            <person name="Song X."/>
            <person name="Pei D."/>
        </authorList>
    </citation>
    <scope>NUCLEOTIDE SEQUENCE [LARGE SCALE GENOMIC DNA]</scope>
    <source>
        <strain evidence="2">Sxm20200214</strain>
        <tissue evidence="2">Leaf</tissue>
    </source>
</reference>
<dbReference type="Proteomes" id="UP000886595">
    <property type="component" value="Unassembled WGS sequence"/>
</dbReference>
<evidence type="ECO:0000313" key="2">
    <source>
        <dbReference type="EMBL" id="KAG2292753.1"/>
    </source>
</evidence>
<feature type="region of interest" description="Disordered" evidence="1">
    <location>
        <begin position="17"/>
        <end position="37"/>
    </location>
</feature>
<evidence type="ECO:0000313" key="3">
    <source>
        <dbReference type="Proteomes" id="UP000886595"/>
    </source>
</evidence>
<comment type="caution">
    <text evidence="2">The sequence shown here is derived from an EMBL/GenBank/DDBJ whole genome shotgun (WGS) entry which is preliminary data.</text>
</comment>
<gene>
    <name evidence="2" type="ORF">Bca52824_039422</name>
</gene>
<organism evidence="2 3">
    <name type="scientific">Brassica carinata</name>
    <name type="common">Ethiopian mustard</name>
    <name type="synonym">Abyssinian cabbage</name>
    <dbReference type="NCBI Taxonomy" id="52824"/>
    <lineage>
        <taxon>Eukaryota</taxon>
        <taxon>Viridiplantae</taxon>
        <taxon>Streptophyta</taxon>
        <taxon>Embryophyta</taxon>
        <taxon>Tracheophyta</taxon>
        <taxon>Spermatophyta</taxon>
        <taxon>Magnoliopsida</taxon>
        <taxon>eudicotyledons</taxon>
        <taxon>Gunneridae</taxon>
        <taxon>Pentapetalae</taxon>
        <taxon>rosids</taxon>
        <taxon>malvids</taxon>
        <taxon>Brassicales</taxon>
        <taxon>Brassicaceae</taxon>
        <taxon>Brassiceae</taxon>
        <taxon>Brassica</taxon>
    </lineage>
</organism>
<accession>A0A8X7RRL4</accession>